<evidence type="ECO:0000259" key="4">
    <source>
        <dbReference type="Pfam" id="PF14662"/>
    </source>
</evidence>
<keyword evidence="3" id="KW-0472">Membrane</keyword>
<feature type="compositionally biased region" description="Basic and acidic residues" evidence="2">
    <location>
        <begin position="214"/>
        <end position="228"/>
    </location>
</feature>
<dbReference type="GO" id="GO:0034397">
    <property type="term" value="P:telomere localization"/>
    <property type="evidence" value="ECO:0007669"/>
    <property type="project" value="InterPro"/>
</dbReference>
<dbReference type="InterPro" id="IPR028170">
    <property type="entry name" value="KASH5"/>
</dbReference>
<keyword evidence="1" id="KW-0175">Coiled coil</keyword>
<dbReference type="Ensembl" id="ENSVURT00010015665.1">
    <property type="protein sequence ID" value="ENSVURP00010013761.1"/>
    <property type="gene ID" value="ENSVURG00010010575.1"/>
</dbReference>
<keyword evidence="3" id="KW-1133">Transmembrane helix</keyword>
<keyword evidence="6" id="KW-1185">Reference proteome</keyword>
<feature type="coiled-coil region" evidence="1">
    <location>
        <begin position="8"/>
        <end position="105"/>
    </location>
</feature>
<protein>
    <recommendedName>
        <fullName evidence="4">KASH5-like coiled-coil domain-containing protein</fullName>
    </recommendedName>
</protein>
<feature type="region of interest" description="Disordered" evidence="2">
    <location>
        <begin position="186"/>
        <end position="257"/>
    </location>
</feature>
<evidence type="ECO:0000256" key="1">
    <source>
        <dbReference type="SAM" id="Coils"/>
    </source>
</evidence>
<dbReference type="PANTHER" id="PTHR47300:SF1">
    <property type="entry name" value="PROTEIN KASH5"/>
    <property type="match status" value="1"/>
</dbReference>
<feature type="domain" description="KASH5-like coiled-coil" evidence="4">
    <location>
        <begin position="12"/>
        <end position="108"/>
    </location>
</feature>
<accession>A0A4X2KUR6</accession>
<dbReference type="GO" id="GO:0000781">
    <property type="term" value="C:chromosome, telomeric region"/>
    <property type="evidence" value="ECO:0007669"/>
    <property type="project" value="TreeGrafter"/>
</dbReference>
<name>A0A4X2KUR6_VOMUR</name>
<reference evidence="6" key="1">
    <citation type="submission" date="2018-12" db="EMBL/GenBank/DDBJ databases">
        <authorList>
            <person name="Yazar S."/>
        </authorList>
    </citation>
    <scope>NUCLEOTIDE SEQUENCE [LARGE SCALE GENOMIC DNA]</scope>
</reference>
<reference evidence="5" key="2">
    <citation type="submission" date="2025-08" db="UniProtKB">
        <authorList>
            <consortium name="Ensembl"/>
        </authorList>
    </citation>
    <scope>IDENTIFICATION</scope>
</reference>
<keyword evidence="3" id="KW-0812">Transmembrane</keyword>
<dbReference type="GO" id="GO:0007129">
    <property type="term" value="P:homologous chromosome pairing at meiosis"/>
    <property type="evidence" value="ECO:0007669"/>
    <property type="project" value="TreeGrafter"/>
</dbReference>
<dbReference type="OMA" id="KRQLCEC"/>
<dbReference type="GO" id="GO:0051653">
    <property type="term" value="P:spindle localization"/>
    <property type="evidence" value="ECO:0007669"/>
    <property type="project" value="TreeGrafter"/>
</dbReference>
<organism evidence="5 6">
    <name type="scientific">Vombatus ursinus</name>
    <name type="common">Common wombat</name>
    <dbReference type="NCBI Taxonomy" id="29139"/>
    <lineage>
        <taxon>Eukaryota</taxon>
        <taxon>Metazoa</taxon>
        <taxon>Chordata</taxon>
        <taxon>Craniata</taxon>
        <taxon>Vertebrata</taxon>
        <taxon>Euteleostomi</taxon>
        <taxon>Mammalia</taxon>
        <taxon>Metatheria</taxon>
        <taxon>Diprotodontia</taxon>
        <taxon>Vombatidae</taxon>
        <taxon>Vombatus</taxon>
    </lineage>
</organism>
<dbReference type="InterPro" id="IPR028168">
    <property type="entry name" value="KASH5_CC"/>
</dbReference>
<dbReference type="Proteomes" id="UP000314987">
    <property type="component" value="Unassembled WGS sequence"/>
</dbReference>
<sequence length="337" mass="37507">MGFCFPVLPGQEREQQELVAEVETLQEENGKLLAERDGVKKRSEELAVEKEALTRQLCEYESLLCHRDTILSERTNRTENLTEALEEYRATIQELKQKICHLEEQLSQSREGPEGFQEGTQELAGGWIKLHPQSLCLEMEAIQQRQEMGTGLLNPLCGSQPWGEPLDGKGGAGVPGRPLAEELITVQEKSSESLSSWEESSRLRGEKGSCGQWDHQRAGEEGRPRDVAGHPVTLGTPQPGDRLCPDAESSPSEAAPHQALEPVMSQLVSAGRRTSWDQIYPTPLAAQRLRMPSLPLTQPSILGLLLLFLLLFALVLSFSRPLTWPHLQLSYRQPPPV</sequence>
<dbReference type="AlphaFoldDB" id="A0A4X2KUR6"/>
<dbReference type="Pfam" id="PF14662">
    <property type="entry name" value="KASH_CCD"/>
    <property type="match status" value="1"/>
</dbReference>
<proteinExistence type="predicted"/>
<dbReference type="PANTHER" id="PTHR47300">
    <property type="entry name" value="PROTEIN KASH5"/>
    <property type="match status" value="1"/>
</dbReference>
<dbReference type="GO" id="GO:0090619">
    <property type="term" value="C:meiotic spindle pole"/>
    <property type="evidence" value="ECO:0007669"/>
    <property type="project" value="TreeGrafter"/>
</dbReference>
<dbReference type="GO" id="GO:0005640">
    <property type="term" value="C:nuclear outer membrane"/>
    <property type="evidence" value="ECO:0007669"/>
    <property type="project" value="TreeGrafter"/>
</dbReference>
<dbReference type="GO" id="GO:0090220">
    <property type="term" value="P:chromosome localization to nuclear envelope involved in homologous chromosome segregation"/>
    <property type="evidence" value="ECO:0007669"/>
    <property type="project" value="TreeGrafter"/>
</dbReference>
<dbReference type="GO" id="GO:0051225">
    <property type="term" value="P:spindle assembly"/>
    <property type="evidence" value="ECO:0007669"/>
    <property type="project" value="TreeGrafter"/>
</dbReference>
<evidence type="ECO:0000256" key="3">
    <source>
        <dbReference type="SAM" id="Phobius"/>
    </source>
</evidence>
<dbReference type="GO" id="GO:0000800">
    <property type="term" value="C:lateral element"/>
    <property type="evidence" value="ECO:0007669"/>
    <property type="project" value="TreeGrafter"/>
</dbReference>
<dbReference type="GO" id="GO:0007015">
    <property type="term" value="P:actin filament organization"/>
    <property type="evidence" value="ECO:0007669"/>
    <property type="project" value="TreeGrafter"/>
</dbReference>
<evidence type="ECO:0000256" key="2">
    <source>
        <dbReference type="SAM" id="MobiDB-lite"/>
    </source>
</evidence>
<dbReference type="GO" id="GO:0070840">
    <property type="term" value="F:dynein complex binding"/>
    <property type="evidence" value="ECO:0007669"/>
    <property type="project" value="TreeGrafter"/>
</dbReference>
<dbReference type="GO" id="GO:0034993">
    <property type="term" value="C:meiotic nuclear membrane microtubule tethering complex"/>
    <property type="evidence" value="ECO:0007669"/>
    <property type="project" value="InterPro"/>
</dbReference>
<evidence type="ECO:0000313" key="5">
    <source>
        <dbReference type="Ensembl" id="ENSVURP00010013761.1"/>
    </source>
</evidence>
<dbReference type="STRING" id="29139.ENSVURP00010013761"/>
<evidence type="ECO:0000313" key="6">
    <source>
        <dbReference type="Proteomes" id="UP000314987"/>
    </source>
</evidence>
<gene>
    <name evidence="5" type="primary">KASH5</name>
</gene>
<reference evidence="5" key="3">
    <citation type="submission" date="2025-09" db="UniProtKB">
        <authorList>
            <consortium name="Ensembl"/>
        </authorList>
    </citation>
    <scope>IDENTIFICATION</scope>
</reference>
<feature type="transmembrane region" description="Helical" evidence="3">
    <location>
        <begin position="300"/>
        <end position="318"/>
    </location>
</feature>
<dbReference type="GeneTree" id="ENSGT00420000029926"/>